<dbReference type="InterPro" id="IPR045179">
    <property type="entry name" value="YgfZ/GcvT"/>
</dbReference>
<dbReference type="Proteomes" id="UP000001060">
    <property type="component" value="Chromosome"/>
</dbReference>
<dbReference type="PANTHER" id="PTHR22602">
    <property type="entry name" value="TRANSFERASE CAF17, MITOCHONDRIAL-RELATED"/>
    <property type="match status" value="1"/>
</dbReference>
<dbReference type="EMBL" id="FN650140">
    <property type="protein sequence ID" value="CBJ11868.1"/>
    <property type="molecule type" value="Genomic_DNA"/>
</dbReference>
<dbReference type="InterPro" id="IPR017703">
    <property type="entry name" value="YgfZ/GCV_T_CS"/>
</dbReference>
<dbReference type="STRING" id="661367.LLO_1501"/>
<dbReference type="HOGENOM" id="CLU_007884_6_2_6"/>
<dbReference type="Gene3D" id="3.30.70.1630">
    <property type="match status" value="1"/>
</dbReference>
<dbReference type="NCBIfam" id="TIGR03317">
    <property type="entry name" value="ygfZ_signature"/>
    <property type="match status" value="1"/>
</dbReference>
<dbReference type="GO" id="GO:0016226">
    <property type="term" value="P:iron-sulfur cluster assembly"/>
    <property type="evidence" value="ECO:0007669"/>
    <property type="project" value="TreeGrafter"/>
</dbReference>
<sequence>MRYTMMSTTFEDSINDRILTTFKPIDEELKLQLKKNYLFDLSYLAVLDVDGAKALDFLQGQLTCDIHSISDIKMLQGAQCNLKGRILSLMDIVSWHGVKLVLPNDLIEPTINSLNKTALLSRISLKTNDQLSIFGFYLQNDQDIIPNIKFFPDPHCAQTYNDYSCFYHLGNGFYILLIQSDFAHDIKQYFTDKSQILGSLTWHTLRLAQKQIEIYPSSRGLFLPHRLDLHQTHYISFNKGCYKGQEIIARMHYKGTLKHQLKIYEIKTEQKIYSGQKFFNSSHSSELGELIDFSILNHGHYLVALSILTGTEHSVLFEGHEKLIELTEFSTNFITS</sequence>
<dbReference type="AlphaFoldDB" id="D3HSI0"/>
<reference evidence="1 2" key="1">
    <citation type="journal article" date="2010" name="PLoS Genet.">
        <title>Analysis of the Legionella longbeachae genome and transcriptome uncovers unique strategies to cause Legionnaires' disease.</title>
        <authorList>
            <person name="Cazalet C."/>
            <person name="Gomez-Valero L."/>
            <person name="Rusniok C."/>
            <person name="Lomma M."/>
            <person name="Dervins-Ravault D."/>
            <person name="Newton H."/>
            <person name="Sansom F."/>
            <person name="Jarraud S."/>
            <person name="Zidane N."/>
            <person name="Ma L."/>
            <person name="Bouchier C."/>
            <person name="Etienne J."/>
            <person name="Hartland E."/>
            <person name="Buchrieser C."/>
        </authorList>
    </citation>
    <scope>NUCLEOTIDE SEQUENCE [LARGE SCALE GENOMIC DNA]</scope>
    <source>
        <strain evidence="1 2">NSW150</strain>
    </source>
</reference>
<protein>
    <recommendedName>
        <fullName evidence="3">Glycine cleavage T protein</fullName>
    </recommendedName>
</protein>
<dbReference type="PANTHER" id="PTHR22602:SF0">
    <property type="entry name" value="TRANSFERASE CAF17, MITOCHONDRIAL-RELATED"/>
    <property type="match status" value="1"/>
</dbReference>
<gene>
    <name evidence="1" type="ordered locus">LLO_1501</name>
</gene>
<dbReference type="eggNOG" id="COG0354">
    <property type="taxonomic scope" value="Bacteria"/>
</dbReference>
<dbReference type="KEGG" id="llo:LLO_1501"/>
<evidence type="ECO:0000313" key="2">
    <source>
        <dbReference type="Proteomes" id="UP000001060"/>
    </source>
</evidence>
<evidence type="ECO:0008006" key="3">
    <source>
        <dbReference type="Google" id="ProtNLM"/>
    </source>
</evidence>
<organism evidence="1 2">
    <name type="scientific">Legionella longbeachae serogroup 1 (strain NSW150)</name>
    <dbReference type="NCBI Taxonomy" id="661367"/>
    <lineage>
        <taxon>Bacteria</taxon>
        <taxon>Pseudomonadati</taxon>
        <taxon>Pseudomonadota</taxon>
        <taxon>Gammaproteobacteria</taxon>
        <taxon>Legionellales</taxon>
        <taxon>Legionellaceae</taxon>
        <taxon>Legionella</taxon>
    </lineage>
</organism>
<keyword evidence="2" id="KW-1185">Reference proteome</keyword>
<dbReference type="SUPFAM" id="SSF103025">
    <property type="entry name" value="Folate-binding domain"/>
    <property type="match status" value="1"/>
</dbReference>
<dbReference type="Gene3D" id="3.30.70.1400">
    <property type="entry name" value="Aminomethyltransferase beta-barrel domains"/>
    <property type="match status" value="1"/>
</dbReference>
<evidence type="ECO:0000313" key="1">
    <source>
        <dbReference type="EMBL" id="CBJ11868.1"/>
    </source>
</evidence>
<name>D3HSI0_LEGLN</name>
<proteinExistence type="predicted"/>
<dbReference type="Gene3D" id="2.40.30.160">
    <property type="match status" value="1"/>
</dbReference>
<accession>D3HSI0</accession>